<protein>
    <submittedName>
        <fullName evidence="1">Uncharacterized protein</fullName>
    </submittedName>
</protein>
<dbReference type="EMBL" id="MU268661">
    <property type="protein sequence ID" value="KAH7903989.1"/>
    <property type="molecule type" value="Genomic_DNA"/>
</dbReference>
<name>A0ACB7ZT04_9AGAM</name>
<accession>A0ACB7ZT04</accession>
<gene>
    <name evidence="1" type="ORF">BJ138DRAFT_1107200</name>
</gene>
<sequence>MADHIICKGCNRRFTLSGHNRHLAQTSNPQCIAIHQELYNYLPDSDSDGDEAYPSPSIDLPGGFEPDDDNDNMPVDPDGSFRGDYFGTYKEDEINWPDDGEYSSGTEEPDDGSDESDEEVGSFEGDGNESLDRLACAAGDMEHLERDDDESIPGEHGEPEDPENLANRQVRDHAEQQLGRGPYIDVFPRASAGAVLNRTRKNVYKSYQDDLQQPTNRWAPFASQIDYELARWAKLRGSGSTAFSDLLKIDGLCEKLGLSYKDSRQLNQIIDKKLPTRRPQFQREEIEIAGESYDVYFRDILECVKALYGDPEFARYLVFTPERHYSDANRTMRMYHDLHTGKWWWDTQTKRK</sequence>
<keyword evidence="2" id="KW-1185">Reference proteome</keyword>
<organism evidence="1 2">
    <name type="scientific">Hygrophoropsis aurantiaca</name>
    <dbReference type="NCBI Taxonomy" id="72124"/>
    <lineage>
        <taxon>Eukaryota</taxon>
        <taxon>Fungi</taxon>
        <taxon>Dikarya</taxon>
        <taxon>Basidiomycota</taxon>
        <taxon>Agaricomycotina</taxon>
        <taxon>Agaricomycetes</taxon>
        <taxon>Agaricomycetidae</taxon>
        <taxon>Boletales</taxon>
        <taxon>Coniophorineae</taxon>
        <taxon>Hygrophoropsidaceae</taxon>
        <taxon>Hygrophoropsis</taxon>
    </lineage>
</organism>
<proteinExistence type="predicted"/>
<comment type="caution">
    <text evidence="1">The sequence shown here is derived from an EMBL/GenBank/DDBJ whole genome shotgun (WGS) entry which is preliminary data.</text>
</comment>
<dbReference type="Proteomes" id="UP000790377">
    <property type="component" value="Unassembled WGS sequence"/>
</dbReference>
<evidence type="ECO:0000313" key="1">
    <source>
        <dbReference type="EMBL" id="KAH7903989.1"/>
    </source>
</evidence>
<evidence type="ECO:0000313" key="2">
    <source>
        <dbReference type="Proteomes" id="UP000790377"/>
    </source>
</evidence>
<reference evidence="1" key="1">
    <citation type="journal article" date="2021" name="New Phytol.">
        <title>Evolutionary innovations through gain and loss of genes in the ectomycorrhizal Boletales.</title>
        <authorList>
            <person name="Wu G."/>
            <person name="Miyauchi S."/>
            <person name="Morin E."/>
            <person name="Kuo A."/>
            <person name="Drula E."/>
            <person name="Varga T."/>
            <person name="Kohler A."/>
            <person name="Feng B."/>
            <person name="Cao Y."/>
            <person name="Lipzen A."/>
            <person name="Daum C."/>
            <person name="Hundley H."/>
            <person name="Pangilinan J."/>
            <person name="Johnson J."/>
            <person name="Barry K."/>
            <person name="LaButti K."/>
            <person name="Ng V."/>
            <person name="Ahrendt S."/>
            <person name="Min B."/>
            <person name="Choi I.G."/>
            <person name="Park H."/>
            <person name="Plett J.M."/>
            <person name="Magnuson J."/>
            <person name="Spatafora J.W."/>
            <person name="Nagy L.G."/>
            <person name="Henrissat B."/>
            <person name="Grigoriev I.V."/>
            <person name="Yang Z.L."/>
            <person name="Xu J."/>
            <person name="Martin F.M."/>
        </authorList>
    </citation>
    <scope>NUCLEOTIDE SEQUENCE</scope>
    <source>
        <strain evidence="1">ATCC 28755</strain>
    </source>
</reference>